<reference evidence="4 5" key="1">
    <citation type="submission" date="2020-08" db="EMBL/GenBank/DDBJ databases">
        <title>Genomic Encyclopedia of Type Strains, Phase IV (KMG-IV): sequencing the most valuable type-strain genomes for metagenomic binning, comparative biology and taxonomic classification.</title>
        <authorList>
            <person name="Goeker M."/>
        </authorList>
    </citation>
    <scope>NUCLEOTIDE SEQUENCE [LARGE SCALE GENOMIC DNA]</scope>
    <source>
        <strain evidence="4 5">DSM 102238</strain>
    </source>
</reference>
<name>A0A7W6H3G4_9HYPH</name>
<keyword evidence="2" id="KW-0812">Transmembrane</keyword>
<dbReference type="Pfam" id="PF11860">
    <property type="entry name" value="Muramidase"/>
    <property type="match status" value="1"/>
</dbReference>
<keyword evidence="2" id="KW-1133">Transmembrane helix</keyword>
<dbReference type="InterPro" id="IPR024408">
    <property type="entry name" value="Muramidase"/>
</dbReference>
<accession>A0A7W6H3G4</accession>
<evidence type="ECO:0000313" key="4">
    <source>
        <dbReference type="EMBL" id="MBB3996858.1"/>
    </source>
</evidence>
<comment type="caution">
    <text evidence="4">The sequence shown here is derived from an EMBL/GenBank/DDBJ whole genome shotgun (WGS) entry which is preliminary data.</text>
</comment>
<organism evidence="4 5">
    <name type="scientific">Aureimonas pseudogalii</name>
    <dbReference type="NCBI Taxonomy" id="1744844"/>
    <lineage>
        <taxon>Bacteria</taxon>
        <taxon>Pseudomonadati</taxon>
        <taxon>Pseudomonadota</taxon>
        <taxon>Alphaproteobacteria</taxon>
        <taxon>Hyphomicrobiales</taxon>
        <taxon>Aurantimonadaceae</taxon>
        <taxon>Aureimonas</taxon>
    </lineage>
</organism>
<gene>
    <name evidence="4" type="ORF">GGR04_000679</name>
</gene>
<evidence type="ECO:0000313" key="5">
    <source>
        <dbReference type="Proteomes" id="UP000542776"/>
    </source>
</evidence>
<dbReference type="RefSeq" id="WP_183197841.1">
    <property type="nucleotide sequence ID" value="NZ_JACIEK010000001.1"/>
</dbReference>
<feature type="transmembrane region" description="Helical" evidence="2">
    <location>
        <begin position="259"/>
        <end position="278"/>
    </location>
</feature>
<dbReference type="EMBL" id="JACIEK010000001">
    <property type="protein sequence ID" value="MBB3996858.1"/>
    <property type="molecule type" value="Genomic_DNA"/>
</dbReference>
<keyword evidence="5" id="KW-1185">Reference proteome</keyword>
<protein>
    <recommendedName>
        <fullName evidence="3">N-acetylmuramidase domain-containing protein</fullName>
    </recommendedName>
</protein>
<feature type="transmembrane region" description="Helical" evidence="2">
    <location>
        <begin position="290"/>
        <end position="309"/>
    </location>
</feature>
<dbReference type="Proteomes" id="UP000542776">
    <property type="component" value="Unassembled WGS sequence"/>
</dbReference>
<feature type="region of interest" description="Disordered" evidence="1">
    <location>
        <begin position="229"/>
        <end position="253"/>
    </location>
</feature>
<evidence type="ECO:0000259" key="3">
    <source>
        <dbReference type="Pfam" id="PF11860"/>
    </source>
</evidence>
<sequence>MIEFNGFRGVAKPLDDIDLPRLGHRIGVGEDEIHAVIDVEAAGGAWDARGRPKMLFEPHRFWKNLGPGEKRDRAVAAGLAYPSWGEKPYPGDSYPRLALAMAIDETAALKSASWGLGQILGENHAMVGFDTVQAMVMATLDDADRHLEMMVAFILSARLDGALRAHDWARFARGYNGPQYAKHGYHTRLAAAYARWSRIRDTPWSPVIEGEAVRVPVPTPRPEPILLPAPSTDVVVTSPAPPPEPTVPTGGPKAKANGAAIGATLVGPVLLLFAKFGWIPAEIANDPETVIIVTTLVVAAGGYAGAFLAPRNAAPG</sequence>
<proteinExistence type="predicted"/>
<evidence type="ECO:0000256" key="1">
    <source>
        <dbReference type="SAM" id="MobiDB-lite"/>
    </source>
</evidence>
<keyword evidence="2" id="KW-0472">Membrane</keyword>
<dbReference type="AlphaFoldDB" id="A0A7W6H3G4"/>
<evidence type="ECO:0000256" key="2">
    <source>
        <dbReference type="SAM" id="Phobius"/>
    </source>
</evidence>
<feature type="compositionally biased region" description="Low complexity" evidence="1">
    <location>
        <begin position="229"/>
        <end position="238"/>
    </location>
</feature>
<feature type="domain" description="N-acetylmuramidase" evidence="3">
    <location>
        <begin position="32"/>
        <end position="196"/>
    </location>
</feature>